<dbReference type="Proteomes" id="UP000229893">
    <property type="component" value="Unassembled WGS sequence"/>
</dbReference>
<dbReference type="GO" id="GO:0000902">
    <property type="term" value="P:cell morphogenesis"/>
    <property type="evidence" value="ECO:0007669"/>
    <property type="project" value="InterPro"/>
</dbReference>
<comment type="function">
    <text evidence="6">Forms membrane-associated dynamic filaments that are essential for cell shape determination. Acts by regulating cell wall synthesis and cell elongation, and thus cell shape. A feedback loop between cell geometry and MreB localization may maintain elongated cell shape by targeting cell wall growth to regions of negative cell wall curvature.</text>
</comment>
<evidence type="ECO:0000256" key="3">
    <source>
        <dbReference type="ARBA" id="ARBA00022840"/>
    </source>
</evidence>
<comment type="subunit">
    <text evidence="6">Forms polymers.</text>
</comment>
<dbReference type="AlphaFoldDB" id="A0A2H0N7F8"/>
<keyword evidence="2 6" id="KW-0547">Nucleotide-binding</keyword>
<dbReference type="PANTHER" id="PTHR42749:SF1">
    <property type="entry name" value="CELL SHAPE-DETERMINING PROTEIN MREB"/>
    <property type="match status" value="1"/>
</dbReference>
<dbReference type="Pfam" id="PF06723">
    <property type="entry name" value="MreB_Mbl"/>
    <property type="match status" value="1"/>
</dbReference>
<dbReference type="InterPro" id="IPR056546">
    <property type="entry name" value="MreB_MamK-like"/>
</dbReference>
<name>A0A2H0N7F8_9BACT</name>
<comment type="similarity">
    <text evidence="5 6">Belongs to the FtsA/MreB family.</text>
</comment>
<dbReference type="GO" id="GO:0005737">
    <property type="term" value="C:cytoplasm"/>
    <property type="evidence" value="ECO:0007669"/>
    <property type="project" value="UniProtKB-SubCell"/>
</dbReference>
<sequence>MRSIFSYFGKDIGIDLGTSNILIYMKGRGIVINEPAIAAINNKTNQVLAVGENAKNMLGRTPLHVSVIKPLVSGVISDFEMTQEVLRHLLKKANNSNSSLLNFPKVILSVPSNLTEVERKSVEEVAIASGGGKAYLVEEPIVAALGANLPIEEPTANVVVNIGGGTTEIAIISMGGTVVSKSLKIAGDNLNEEIIKFVKDEFKMIIGETTAENIKISIGSVISQGEKIEMSIRGRDVSSGLPKEAIIKGAQVRSSITKPIKIIVESVREVVEATPPELVGDMLRQGIHICGGGALLKGIDSLIAKETSIKTTIIEEPLTCVIRGIGSIVENYNKLEYILDDPLRPKEIIL</sequence>
<dbReference type="GO" id="GO:0008360">
    <property type="term" value="P:regulation of cell shape"/>
    <property type="evidence" value="ECO:0007669"/>
    <property type="project" value="UniProtKB-UniRule"/>
</dbReference>
<evidence type="ECO:0000313" key="8">
    <source>
        <dbReference type="Proteomes" id="UP000229893"/>
    </source>
</evidence>
<comment type="caution">
    <text evidence="6">Lacks conserved residue(s) required for the propagation of feature annotation.</text>
</comment>
<dbReference type="CDD" id="cd10225">
    <property type="entry name" value="ASKHA_NBD_MreB-like"/>
    <property type="match status" value="1"/>
</dbReference>
<dbReference type="PANTHER" id="PTHR42749">
    <property type="entry name" value="CELL SHAPE-DETERMINING PROTEIN MREB"/>
    <property type="match status" value="1"/>
</dbReference>
<evidence type="ECO:0000256" key="4">
    <source>
        <dbReference type="ARBA" id="ARBA00022960"/>
    </source>
</evidence>
<dbReference type="InterPro" id="IPR043129">
    <property type="entry name" value="ATPase_NBD"/>
</dbReference>
<evidence type="ECO:0000313" key="7">
    <source>
        <dbReference type="EMBL" id="PIR04842.1"/>
    </source>
</evidence>
<comment type="subcellular location">
    <subcellularLocation>
        <location evidence="6">Cytoplasm</location>
    </subcellularLocation>
    <text evidence="6">Membrane-associated.</text>
</comment>
<evidence type="ECO:0000256" key="5">
    <source>
        <dbReference type="ARBA" id="ARBA00023458"/>
    </source>
</evidence>
<dbReference type="SUPFAM" id="SSF53067">
    <property type="entry name" value="Actin-like ATPase domain"/>
    <property type="match status" value="2"/>
</dbReference>
<evidence type="ECO:0000256" key="2">
    <source>
        <dbReference type="ARBA" id="ARBA00022741"/>
    </source>
</evidence>
<feature type="binding site" evidence="6">
    <location>
        <begin position="164"/>
        <end position="166"/>
    </location>
    <ligand>
        <name>ATP</name>
        <dbReference type="ChEBI" id="CHEBI:30616"/>
    </ligand>
</feature>
<keyword evidence="1 6" id="KW-0963">Cytoplasm</keyword>
<keyword evidence="4 6" id="KW-0133">Cell shape</keyword>
<organism evidence="7 8">
    <name type="scientific">Candidatus Liptonbacteria bacterium CG11_big_fil_rev_8_21_14_0_20_35_14</name>
    <dbReference type="NCBI Taxonomy" id="1974634"/>
    <lineage>
        <taxon>Bacteria</taxon>
        <taxon>Candidatus Liptoniibacteriota</taxon>
    </lineage>
</organism>
<evidence type="ECO:0000256" key="6">
    <source>
        <dbReference type="HAMAP-Rule" id="MF_02207"/>
    </source>
</evidence>
<proteinExistence type="inferred from homology"/>
<dbReference type="NCBIfam" id="NF010539">
    <property type="entry name" value="PRK13927.1"/>
    <property type="match status" value="1"/>
</dbReference>
<feature type="binding site" evidence="6">
    <location>
        <begin position="212"/>
        <end position="215"/>
    </location>
    <ligand>
        <name>ATP</name>
        <dbReference type="ChEBI" id="CHEBI:30616"/>
    </ligand>
</feature>
<gene>
    <name evidence="6" type="primary">mreB</name>
    <name evidence="7" type="ORF">COV57_02315</name>
</gene>
<feature type="binding site" evidence="6">
    <location>
        <begin position="292"/>
        <end position="295"/>
    </location>
    <ligand>
        <name>ATP</name>
        <dbReference type="ChEBI" id="CHEBI:30616"/>
    </ligand>
</feature>
<dbReference type="Gene3D" id="3.30.420.40">
    <property type="match status" value="3"/>
</dbReference>
<accession>A0A2H0N7F8</accession>
<protein>
    <recommendedName>
        <fullName evidence="6">Cell shape-determining protein MreB</fullName>
    </recommendedName>
</protein>
<dbReference type="GO" id="GO:0005524">
    <property type="term" value="F:ATP binding"/>
    <property type="evidence" value="ECO:0007669"/>
    <property type="project" value="UniProtKB-KW"/>
</dbReference>
<comment type="caution">
    <text evidence="7">The sequence shown here is derived from an EMBL/GenBank/DDBJ whole genome shotgun (WGS) entry which is preliminary data.</text>
</comment>
<reference evidence="7 8" key="1">
    <citation type="submission" date="2017-09" db="EMBL/GenBank/DDBJ databases">
        <title>Depth-based differentiation of microbial function through sediment-hosted aquifers and enrichment of novel symbionts in the deep terrestrial subsurface.</title>
        <authorList>
            <person name="Probst A.J."/>
            <person name="Ladd B."/>
            <person name="Jarett J.K."/>
            <person name="Geller-Mcgrath D.E."/>
            <person name="Sieber C.M."/>
            <person name="Emerson J.B."/>
            <person name="Anantharaman K."/>
            <person name="Thomas B.C."/>
            <person name="Malmstrom R."/>
            <person name="Stieglmeier M."/>
            <person name="Klingl A."/>
            <person name="Woyke T."/>
            <person name="Ryan C.M."/>
            <person name="Banfield J.F."/>
        </authorList>
    </citation>
    <scope>NUCLEOTIDE SEQUENCE [LARGE SCALE GENOMIC DNA]</scope>
    <source>
        <strain evidence="7">CG11_big_fil_rev_8_21_14_0_20_35_14</strain>
    </source>
</reference>
<keyword evidence="3 6" id="KW-0067">ATP-binding</keyword>
<dbReference type="HAMAP" id="MF_02207">
    <property type="entry name" value="MreB"/>
    <property type="match status" value="1"/>
</dbReference>
<dbReference type="PRINTS" id="PR01652">
    <property type="entry name" value="SHAPEPROTEIN"/>
</dbReference>
<dbReference type="EMBL" id="PCWO01000032">
    <property type="protein sequence ID" value="PIR04842.1"/>
    <property type="molecule type" value="Genomic_DNA"/>
</dbReference>
<evidence type="ECO:0000256" key="1">
    <source>
        <dbReference type="ARBA" id="ARBA00022490"/>
    </source>
</evidence>
<dbReference type="InterPro" id="IPR004753">
    <property type="entry name" value="MreB"/>
</dbReference>
<dbReference type="NCBIfam" id="TIGR00904">
    <property type="entry name" value="mreB"/>
    <property type="match status" value="1"/>
</dbReference>